<keyword evidence="4 5" id="KW-0067">ATP-binding</keyword>
<evidence type="ECO:0000313" key="10">
    <source>
        <dbReference type="Proteomes" id="UP001602370"/>
    </source>
</evidence>
<feature type="compositionally biased region" description="Pro residues" evidence="6">
    <location>
        <begin position="346"/>
        <end position="363"/>
    </location>
</feature>
<sequence length="554" mass="57777">MKPLDDSEPTEVGPYRLLAELGHGGMGRVLLGAAHDGRLAAVKQVHARFASDDDFRARFRREVAASRRVSGAYTAAVMDADADAALPWLASVFVTGPSLGAAVREAGPLPETAVRRLALGLATALTEIHRVGLIHRDLKPENVLLAEDGVRVIDFGIARAADPGAAEPTQLTQTGWVIGSPPFMSPEQAESRELTPASDVFSLGAVLVLALTGASPFAGTSTFQTLANVVQGVPDLSGVPAGLRGIVEECLAKDPAARPTPARLIGLLGPVPPAARVWPPAVHALVADQQARIGALLGEGPAPTPTVVVGPRPDVPVTPGPPTPYPTAHTGARPTVTAPARIPAPATAPPPIPRPSPAPAPQEPPRRRGRGRTVALLAAGLLVVAGTGVGGYFLLRKDPGTDKYRTLPACQDVKLALPSYERNPERDFSVAHADGPEIRCSWTTGESDGAKAESAEVWWNLKTPTAERGEATDRQKAEHAAQSDGGTMNADVGDEAYWAVPAPGEGDCVLRLRDSNLTLRVSVTLKAEGDPGTNCRPEAVSIARHALDVPVLSP</sequence>
<evidence type="ECO:0000256" key="5">
    <source>
        <dbReference type="PROSITE-ProRule" id="PRU10141"/>
    </source>
</evidence>
<dbReference type="PANTHER" id="PTHR43289">
    <property type="entry name" value="MITOGEN-ACTIVATED PROTEIN KINASE KINASE KINASE 20-RELATED"/>
    <property type="match status" value="1"/>
</dbReference>
<accession>A0ABW6XMJ1</accession>
<gene>
    <name evidence="9" type="ORF">ACFY8C_10185</name>
</gene>
<evidence type="ECO:0000256" key="2">
    <source>
        <dbReference type="ARBA" id="ARBA00022741"/>
    </source>
</evidence>
<keyword evidence="1 9" id="KW-0808">Transferase</keyword>
<evidence type="ECO:0000256" key="6">
    <source>
        <dbReference type="SAM" id="MobiDB-lite"/>
    </source>
</evidence>
<feature type="compositionally biased region" description="Low complexity" evidence="6">
    <location>
        <begin position="303"/>
        <end position="312"/>
    </location>
</feature>
<keyword evidence="7" id="KW-1133">Transmembrane helix</keyword>
<dbReference type="Proteomes" id="UP001602370">
    <property type="component" value="Unassembled WGS sequence"/>
</dbReference>
<dbReference type="InterPro" id="IPR011009">
    <property type="entry name" value="Kinase-like_dom_sf"/>
</dbReference>
<feature type="region of interest" description="Disordered" evidence="6">
    <location>
        <begin position="464"/>
        <end position="489"/>
    </location>
</feature>
<name>A0ABW6XMJ1_9ACTN</name>
<reference evidence="9 10" key="1">
    <citation type="submission" date="2024-10" db="EMBL/GenBank/DDBJ databases">
        <title>The Natural Products Discovery Center: Release of the First 8490 Sequenced Strains for Exploring Actinobacteria Biosynthetic Diversity.</title>
        <authorList>
            <person name="Kalkreuter E."/>
            <person name="Kautsar S.A."/>
            <person name="Yang D."/>
            <person name="Bader C.D."/>
            <person name="Teijaro C.N."/>
            <person name="Fluegel L."/>
            <person name="Davis C.M."/>
            <person name="Simpson J.R."/>
            <person name="Lauterbach L."/>
            <person name="Steele A.D."/>
            <person name="Gui C."/>
            <person name="Meng S."/>
            <person name="Li G."/>
            <person name="Viehrig K."/>
            <person name="Ye F."/>
            <person name="Su P."/>
            <person name="Kiefer A.F."/>
            <person name="Nichols A."/>
            <person name="Cepeda A.J."/>
            <person name="Yan W."/>
            <person name="Fan B."/>
            <person name="Jiang Y."/>
            <person name="Adhikari A."/>
            <person name="Zheng C.-J."/>
            <person name="Schuster L."/>
            <person name="Cowan T.M."/>
            <person name="Smanski M.J."/>
            <person name="Chevrette M.G."/>
            <person name="De Carvalho L.P.S."/>
            <person name="Shen B."/>
        </authorList>
    </citation>
    <scope>NUCLEOTIDE SEQUENCE [LARGE SCALE GENOMIC DNA]</scope>
    <source>
        <strain evidence="9 10">NPDC012605</strain>
    </source>
</reference>
<dbReference type="RefSeq" id="WP_388306243.1">
    <property type="nucleotide sequence ID" value="NZ_JBIBDZ010000002.1"/>
</dbReference>
<evidence type="ECO:0000259" key="8">
    <source>
        <dbReference type="PROSITE" id="PS50011"/>
    </source>
</evidence>
<dbReference type="SUPFAM" id="SSF56112">
    <property type="entry name" value="Protein kinase-like (PK-like)"/>
    <property type="match status" value="1"/>
</dbReference>
<dbReference type="Gene3D" id="1.10.510.10">
    <property type="entry name" value="Transferase(Phosphotransferase) domain 1"/>
    <property type="match status" value="1"/>
</dbReference>
<evidence type="ECO:0000256" key="4">
    <source>
        <dbReference type="ARBA" id="ARBA00022840"/>
    </source>
</evidence>
<keyword evidence="2 5" id="KW-0547">Nucleotide-binding</keyword>
<dbReference type="PROSITE" id="PS00108">
    <property type="entry name" value="PROTEIN_KINASE_ST"/>
    <property type="match status" value="1"/>
</dbReference>
<protein>
    <submittedName>
        <fullName evidence="9">Serine/threonine-protein kinase</fullName>
        <ecNumber evidence="9">2.7.11.1</ecNumber>
    </submittedName>
</protein>
<dbReference type="InterPro" id="IPR000719">
    <property type="entry name" value="Prot_kinase_dom"/>
</dbReference>
<dbReference type="EC" id="2.7.11.1" evidence="9"/>
<evidence type="ECO:0000256" key="1">
    <source>
        <dbReference type="ARBA" id="ARBA00022679"/>
    </source>
</evidence>
<dbReference type="Gene3D" id="3.30.200.20">
    <property type="entry name" value="Phosphorylase Kinase, domain 1"/>
    <property type="match status" value="1"/>
</dbReference>
<feature type="region of interest" description="Disordered" evidence="6">
    <location>
        <begin position="303"/>
        <end position="369"/>
    </location>
</feature>
<keyword evidence="10" id="KW-1185">Reference proteome</keyword>
<keyword evidence="7" id="KW-0472">Membrane</keyword>
<feature type="domain" description="Protein kinase" evidence="8">
    <location>
        <begin position="15"/>
        <end position="286"/>
    </location>
</feature>
<dbReference type="Pfam" id="PF00069">
    <property type="entry name" value="Pkinase"/>
    <property type="match status" value="1"/>
</dbReference>
<dbReference type="EMBL" id="JBIBDZ010000002">
    <property type="protein sequence ID" value="MFF5918705.1"/>
    <property type="molecule type" value="Genomic_DNA"/>
</dbReference>
<dbReference type="CDD" id="cd14014">
    <property type="entry name" value="STKc_PknB_like"/>
    <property type="match status" value="1"/>
</dbReference>
<dbReference type="PROSITE" id="PS50011">
    <property type="entry name" value="PROTEIN_KINASE_DOM"/>
    <property type="match status" value="1"/>
</dbReference>
<comment type="caution">
    <text evidence="9">The sequence shown here is derived from an EMBL/GenBank/DDBJ whole genome shotgun (WGS) entry which is preliminary data.</text>
</comment>
<dbReference type="SMART" id="SM00220">
    <property type="entry name" value="S_TKc"/>
    <property type="match status" value="1"/>
</dbReference>
<proteinExistence type="predicted"/>
<keyword evidence="3 9" id="KW-0418">Kinase</keyword>
<organism evidence="9 10">
    <name type="scientific">Streptomyces flavochromogenes</name>
    <dbReference type="NCBI Taxonomy" id="68199"/>
    <lineage>
        <taxon>Bacteria</taxon>
        <taxon>Bacillati</taxon>
        <taxon>Actinomycetota</taxon>
        <taxon>Actinomycetes</taxon>
        <taxon>Kitasatosporales</taxon>
        <taxon>Streptomycetaceae</taxon>
        <taxon>Streptomyces</taxon>
    </lineage>
</organism>
<evidence type="ECO:0000313" key="9">
    <source>
        <dbReference type="EMBL" id="MFF5918705.1"/>
    </source>
</evidence>
<evidence type="ECO:0000256" key="3">
    <source>
        <dbReference type="ARBA" id="ARBA00022777"/>
    </source>
</evidence>
<feature type="compositionally biased region" description="Basic and acidic residues" evidence="6">
    <location>
        <begin position="465"/>
        <end position="481"/>
    </location>
</feature>
<dbReference type="InterPro" id="IPR008271">
    <property type="entry name" value="Ser/Thr_kinase_AS"/>
</dbReference>
<evidence type="ECO:0000256" key="7">
    <source>
        <dbReference type="SAM" id="Phobius"/>
    </source>
</evidence>
<dbReference type="InterPro" id="IPR017441">
    <property type="entry name" value="Protein_kinase_ATP_BS"/>
</dbReference>
<feature type="binding site" evidence="5">
    <location>
        <position position="43"/>
    </location>
    <ligand>
        <name>ATP</name>
        <dbReference type="ChEBI" id="CHEBI:30616"/>
    </ligand>
</feature>
<dbReference type="PANTHER" id="PTHR43289:SF34">
    <property type="entry name" value="SERINE_THREONINE-PROTEIN KINASE YBDM-RELATED"/>
    <property type="match status" value="1"/>
</dbReference>
<feature type="compositionally biased region" description="Low complexity" evidence="6">
    <location>
        <begin position="326"/>
        <end position="345"/>
    </location>
</feature>
<feature type="transmembrane region" description="Helical" evidence="7">
    <location>
        <begin position="374"/>
        <end position="395"/>
    </location>
</feature>
<feature type="compositionally biased region" description="Pro residues" evidence="6">
    <location>
        <begin position="313"/>
        <end position="325"/>
    </location>
</feature>
<dbReference type="GO" id="GO:0004674">
    <property type="term" value="F:protein serine/threonine kinase activity"/>
    <property type="evidence" value="ECO:0007669"/>
    <property type="project" value="UniProtKB-EC"/>
</dbReference>
<keyword evidence="7" id="KW-0812">Transmembrane</keyword>
<dbReference type="PROSITE" id="PS00107">
    <property type="entry name" value="PROTEIN_KINASE_ATP"/>
    <property type="match status" value="1"/>
</dbReference>